<evidence type="ECO:0000313" key="2">
    <source>
        <dbReference type="EMBL" id="CEK65555.1"/>
    </source>
</evidence>
<dbReference type="EMBL" id="HACG01018689">
    <property type="protein sequence ID" value="CEK65554.1"/>
    <property type="molecule type" value="Transcribed_RNA"/>
</dbReference>
<dbReference type="AlphaFoldDB" id="A0A0B6ZAD6"/>
<name>A0A0B6ZAD6_9EUPU</name>
<protein>
    <submittedName>
        <fullName evidence="1">Uncharacterized protein</fullName>
    </submittedName>
</protein>
<evidence type="ECO:0000313" key="1">
    <source>
        <dbReference type="EMBL" id="CEK65554.1"/>
    </source>
</evidence>
<proteinExistence type="predicted"/>
<organism evidence="1">
    <name type="scientific">Arion vulgaris</name>
    <dbReference type="NCBI Taxonomy" id="1028688"/>
    <lineage>
        <taxon>Eukaryota</taxon>
        <taxon>Metazoa</taxon>
        <taxon>Spiralia</taxon>
        <taxon>Lophotrochozoa</taxon>
        <taxon>Mollusca</taxon>
        <taxon>Gastropoda</taxon>
        <taxon>Heterobranchia</taxon>
        <taxon>Euthyneura</taxon>
        <taxon>Panpulmonata</taxon>
        <taxon>Eupulmonata</taxon>
        <taxon>Stylommatophora</taxon>
        <taxon>Helicina</taxon>
        <taxon>Arionoidea</taxon>
        <taxon>Arionidae</taxon>
        <taxon>Arion</taxon>
    </lineage>
</organism>
<gene>
    <name evidence="1" type="primary">ORF55443</name>
    <name evidence="2" type="synonym">ORF55445</name>
</gene>
<accession>A0A0B6ZAD6</accession>
<dbReference type="EMBL" id="HACG01018690">
    <property type="protein sequence ID" value="CEK65555.1"/>
    <property type="molecule type" value="Transcribed_RNA"/>
</dbReference>
<reference evidence="1" key="1">
    <citation type="submission" date="2014-12" db="EMBL/GenBank/DDBJ databases">
        <title>Insight into the proteome of Arion vulgaris.</title>
        <authorList>
            <person name="Aradska J."/>
            <person name="Bulat T."/>
            <person name="Smidak R."/>
            <person name="Sarate P."/>
            <person name="Gangsoo J."/>
            <person name="Sialana F."/>
            <person name="Bilban M."/>
            <person name="Lubec G."/>
        </authorList>
    </citation>
    <scope>NUCLEOTIDE SEQUENCE</scope>
    <source>
        <tissue evidence="1">Skin</tissue>
    </source>
</reference>
<sequence length="63" mass="7570">MIVGMNLEIMNLQSKEHIDTQTERCYTYISISMNKNTDRLHFLDRNAIEIEQQINRQKHHIIV</sequence>